<organism evidence="5 6">
    <name type="scientific">Nocardia iowensis</name>
    <dbReference type="NCBI Taxonomy" id="204891"/>
    <lineage>
        <taxon>Bacteria</taxon>
        <taxon>Bacillati</taxon>
        <taxon>Actinomycetota</taxon>
        <taxon>Actinomycetes</taxon>
        <taxon>Mycobacteriales</taxon>
        <taxon>Nocardiaceae</taxon>
        <taxon>Nocardia</taxon>
    </lineage>
</organism>
<gene>
    <name evidence="5" type="ORF">KV110_23730</name>
</gene>
<evidence type="ECO:0000259" key="4">
    <source>
        <dbReference type="Pfam" id="PF02770"/>
    </source>
</evidence>
<feature type="domain" description="Acyl-CoA dehydrogenase/oxidase C-terminal" evidence="3">
    <location>
        <begin position="197"/>
        <end position="339"/>
    </location>
</feature>
<dbReference type="Pfam" id="PF02770">
    <property type="entry name" value="Acyl-CoA_dh_M"/>
    <property type="match status" value="1"/>
</dbReference>
<protein>
    <submittedName>
        <fullName evidence="5">Acyl-CoA dehydrogenase family protein</fullName>
    </submittedName>
</protein>
<dbReference type="Proteomes" id="UP000694257">
    <property type="component" value="Chromosome"/>
</dbReference>
<dbReference type="EMBL" id="CP078145">
    <property type="protein sequence ID" value="QXN88605.1"/>
    <property type="molecule type" value="Genomic_DNA"/>
</dbReference>
<dbReference type="PANTHER" id="PTHR48083">
    <property type="entry name" value="MEDIUM-CHAIN SPECIFIC ACYL-COA DEHYDROGENASE, MITOCHONDRIAL-RELATED"/>
    <property type="match status" value="1"/>
</dbReference>
<dbReference type="RefSeq" id="WP_218469488.1">
    <property type="nucleotide sequence ID" value="NZ_BAABJN010000013.1"/>
</dbReference>
<dbReference type="Pfam" id="PF00441">
    <property type="entry name" value="Acyl-CoA_dh_1"/>
    <property type="match status" value="1"/>
</dbReference>
<feature type="domain" description="Acyl-CoA oxidase/dehydrogenase middle" evidence="4">
    <location>
        <begin position="89"/>
        <end position="183"/>
    </location>
</feature>
<keyword evidence="6" id="KW-1185">Reference proteome</keyword>
<name>A0ABX8RJI3_NOCIO</name>
<evidence type="ECO:0000256" key="1">
    <source>
        <dbReference type="ARBA" id="ARBA00022630"/>
    </source>
</evidence>
<dbReference type="InterPro" id="IPR009075">
    <property type="entry name" value="AcylCo_DH/oxidase_C"/>
</dbReference>
<sequence length="354" mass="36766">MTSSGARVWATLGSAGLLIRCYRGGDVRAGVDPERVAAVLTAVDARFSVAATLSVSLPLATTIPVLATGAAEVAQAAVERTLSGAATVALAVTDENAGTDLTALGTRIDLDAEGVEVSGSKRWIANALTAEEILVLARHRPGRHITDFTWVLVPSSAEGVTVHPADSTLFAASGSGHIDFDRVRVGRERILGRVGLGLPVFARHIATERLASALWGVQLCRRVIARTRDRLANRAHGDSTLWHQPAVRQRLATAIVRTQQLDALCRVHANAVARHHDAAAAATLKAAAGDTVGFVLGECAHLWGADGFAAGGLQELRAQAALFGIGGGATEVVLETVAEYADSALAELAGRSAP</sequence>
<keyword evidence="1" id="KW-0285">Flavoprotein</keyword>
<evidence type="ECO:0000256" key="2">
    <source>
        <dbReference type="ARBA" id="ARBA00023002"/>
    </source>
</evidence>
<evidence type="ECO:0000313" key="6">
    <source>
        <dbReference type="Proteomes" id="UP000694257"/>
    </source>
</evidence>
<dbReference type="InterPro" id="IPR006091">
    <property type="entry name" value="Acyl-CoA_Oxase/DH_mid-dom"/>
</dbReference>
<keyword evidence="2" id="KW-0560">Oxidoreductase</keyword>
<evidence type="ECO:0000313" key="5">
    <source>
        <dbReference type="EMBL" id="QXN88605.1"/>
    </source>
</evidence>
<proteinExistence type="predicted"/>
<accession>A0ABX8RJI3</accession>
<dbReference type="InterPro" id="IPR050741">
    <property type="entry name" value="Acyl-CoA_dehydrogenase"/>
</dbReference>
<evidence type="ECO:0000259" key="3">
    <source>
        <dbReference type="Pfam" id="PF00441"/>
    </source>
</evidence>
<reference evidence="5 6" key="1">
    <citation type="submission" date="2021-07" db="EMBL/GenBank/DDBJ databases">
        <title>Whole Genome Sequence of Nocardia Iowensis.</title>
        <authorList>
            <person name="Lamm A."/>
            <person name="Collins-Fairclough A.M."/>
            <person name="Bunk B."/>
            <person name="Sproer C."/>
        </authorList>
    </citation>
    <scope>NUCLEOTIDE SEQUENCE [LARGE SCALE GENOMIC DNA]</scope>
    <source>
        <strain evidence="5 6">NRRL 5646</strain>
    </source>
</reference>
<dbReference type="PANTHER" id="PTHR48083:SF2">
    <property type="entry name" value="MEDIUM-CHAIN SPECIFIC ACYL-COA DEHYDROGENASE, MITOCHONDRIAL"/>
    <property type="match status" value="1"/>
</dbReference>